<dbReference type="STRING" id="1088818.A0A2I0A811"/>
<dbReference type="EC" id="2.4.1.12" evidence="2"/>
<dbReference type="Gene3D" id="2.130.10.10">
    <property type="entry name" value="YVTN repeat-like/Quinoprotein amine dehydrogenase"/>
    <property type="match status" value="2"/>
</dbReference>
<reference evidence="2 3" key="1">
    <citation type="journal article" date="2017" name="Nature">
        <title>The Apostasia genome and the evolution of orchids.</title>
        <authorList>
            <person name="Zhang G.Q."/>
            <person name="Liu K.W."/>
            <person name="Li Z."/>
            <person name="Lohaus R."/>
            <person name="Hsiao Y.Y."/>
            <person name="Niu S.C."/>
            <person name="Wang J.Y."/>
            <person name="Lin Y.C."/>
            <person name="Xu Q."/>
            <person name="Chen L.J."/>
            <person name="Yoshida K."/>
            <person name="Fujiwara S."/>
            <person name="Wang Z.W."/>
            <person name="Zhang Y.Q."/>
            <person name="Mitsuda N."/>
            <person name="Wang M."/>
            <person name="Liu G.H."/>
            <person name="Pecoraro L."/>
            <person name="Huang H.X."/>
            <person name="Xiao X.J."/>
            <person name="Lin M."/>
            <person name="Wu X.Y."/>
            <person name="Wu W.L."/>
            <person name="Chen Y.Y."/>
            <person name="Chang S.B."/>
            <person name="Sakamoto S."/>
            <person name="Ohme-Takagi M."/>
            <person name="Yagi M."/>
            <person name="Zeng S.J."/>
            <person name="Shen C.Y."/>
            <person name="Yeh C.M."/>
            <person name="Luo Y.B."/>
            <person name="Tsai W.C."/>
            <person name="Van de Peer Y."/>
            <person name="Liu Z.J."/>
        </authorList>
    </citation>
    <scope>NUCLEOTIDE SEQUENCE [LARGE SCALE GENOMIC DNA]</scope>
    <source>
        <strain evidence="3">cv. Shenzhen</strain>
        <tissue evidence="2">Stem</tissue>
    </source>
</reference>
<dbReference type="InterPro" id="IPR001680">
    <property type="entry name" value="WD40_rpt"/>
</dbReference>
<dbReference type="PROSITE" id="PS50294">
    <property type="entry name" value="WD_REPEATS_REGION"/>
    <property type="match status" value="1"/>
</dbReference>
<keyword evidence="2" id="KW-0328">Glycosyltransferase</keyword>
<dbReference type="PANTHER" id="PTHR45296:SF1">
    <property type="entry name" value="TRANSDUCIN_WD40 REPEAT-LIKE SUPERFAMILY PROTEIN"/>
    <property type="match status" value="1"/>
</dbReference>
<dbReference type="PROSITE" id="PS50082">
    <property type="entry name" value="WD_REPEATS_2"/>
    <property type="match status" value="1"/>
</dbReference>
<dbReference type="OrthoDB" id="2161379at2759"/>
<gene>
    <name evidence="2" type="ORF">AXF42_Ash003031</name>
</gene>
<dbReference type="Pfam" id="PF00400">
    <property type="entry name" value="WD40"/>
    <property type="match status" value="3"/>
</dbReference>
<accession>A0A2I0A811</accession>
<name>A0A2I0A811_9ASPA</name>
<keyword evidence="3" id="KW-1185">Reference proteome</keyword>
<dbReference type="SMART" id="SM00320">
    <property type="entry name" value="WD40"/>
    <property type="match status" value="6"/>
</dbReference>
<dbReference type="InterPro" id="IPR015943">
    <property type="entry name" value="WD40/YVTN_repeat-like_dom_sf"/>
</dbReference>
<dbReference type="AlphaFoldDB" id="A0A2I0A811"/>
<evidence type="ECO:0000313" key="3">
    <source>
        <dbReference type="Proteomes" id="UP000236161"/>
    </source>
</evidence>
<keyword evidence="2" id="KW-0808">Transferase</keyword>
<dbReference type="PANTHER" id="PTHR45296">
    <property type="entry name" value="TRANSDUCIN/WD40 REPEAT-LIKE SUPERFAMILY PROTEIN"/>
    <property type="match status" value="1"/>
</dbReference>
<keyword evidence="1" id="KW-0853">WD repeat</keyword>
<protein>
    <submittedName>
        <fullName evidence="2">Cellulose synthase A</fullName>
        <ecNumber evidence="2">2.4.1.12</ecNumber>
    </submittedName>
</protein>
<evidence type="ECO:0000313" key="2">
    <source>
        <dbReference type="EMBL" id="PKA51664.1"/>
    </source>
</evidence>
<evidence type="ECO:0000256" key="1">
    <source>
        <dbReference type="PROSITE-ProRule" id="PRU00221"/>
    </source>
</evidence>
<dbReference type="InterPro" id="IPR036322">
    <property type="entry name" value="WD40_repeat_dom_sf"/>
</dbReference>
<dbReference type="Proteomes" id="UP000236161">
    <property type="component" value="Unassembled WGS sequence"/>
</dbReference>
<sequence length="360" mass="39257">MKARRLQGHKKELTCCIASSARPGLIASAAEDGCICWHDLRCEDVLYAIDVGRGSISSLCFKGENEDVICASAGTTIACLDVRLAPSWKPLETYDHNKEEINQIAFSSKSYFLASADDTGDVKIIDTRQQCLYKTLRAVHTSICSTVQFLSWKPWTAITGGLDSILALWDFSKGRAFDVINYGLPNLDGRVSSSGAGQCYNPAFVHSIAIPEIEILPGLERVCAVAKGDGVIDVIKLEHEPSSTKSSCSSKKSVPKNLSIGFGKRVQLDYTLGGHTAAVSCVSFSKFGEKGKFLISGGNDASIKLWNWSKQFHDAPSTCDRDLILSIDLKRKVNWLCTTPDLENLIVCDTSKVLKVYTVS</sequence>
<dbReference type="EMBL" id="KZ452013">
    <property type="protein sequence ID" value="PKA51664.1"/>
    <property type="molecule type" value="Genomic_DNA"/>
</dbReference>
<organism evidence="2 3">
    <name type="scientific">Apostasia shenzhenica</name>
    <dbReference type="NCBI Taxonomy" id="1088818"/>
    <lineage>
        <taxon>Eukaryota</taxon>
        <taxon>Viridiplantae</taxon>
        <taxon>Streptophyta</taxon>
        <taxon>Embryophyta</taxon>
        <taxon>Tracheophyta</taxon>
        <taxon>Spermatophyta</taxon>
        <taxon>Magnoliopsida</taxon>
        <taxon>Liliopsida</taxon>
        <taxon>Asparagales</taxon>
        <taxon>Orchidaceae</taxon>
        <taxon>Apostasioideae</taxon>
        <taxon>Apostasia</taxon>
    </lineage>
</organism>
<dbReference type="GO" id="GO:0016760">
    <property type="term" value="F:cellulose synthase (UDP-forming) activity"/>
    <property type="evidence" value="ECO:0007669"/>
    <property type="project" value="UniProtKB-EC"/>
</dbReference>
<dbReference type="SUPFAM" id="SSF50978">
    <property type="entry name" value="WD40 repeat-like"/>
    <property type="match status" value="1"/>
</dbReference>
<proteinExistence type="predicted"/>
<feature type="repeat" description="WD" evidence="1">
    <location>
        <begin position="272"/>
        <end position="307"/>
    </location>
</feature>